<dbReference type="InterPro" id="IPR000772">
    <property type="entry name" value="Ricin_B_lectin"/>
</dbReference>
<dbReference type="SUPFAM" id="SSF50370">
    <property type="entry name" value="Ricin B-like lectins"/>
    <property type="match status" value="1"/>
</dbReference>
<dbReference type="PROSITE" id="PS50231">
    <property type="entry name" value="RICIN_B_LECTIN"/>
    <property type="match status" value="1"/>
</dbReference>
<dbReference type="EMBL" id="BOOC01000023">
    <property type="protein sequence ID" value="GIH41647.1"/>
    <property type="molecule type" value="Genomic_DNA"/>
</dbReference>
<dbReference type="RefSeq" id="WP_204058969.1">
    <property type="nucleotide sequence ID" value="NZ_BOOC01000023.1"/>
</dbReference>
<keyword evidence="3" id="KW-1185">Reference proteome</keyword>
<accession>A0ABQ4G3L1</accession>
<reference evidence="2 3" key="1">
    <citation type="submission" date="2021-01" db="EMBL/GenBank/DDBJ databases">
        <title>Whole genome shotgun sequence of Microbispora corallina NBRC 16416.</title>
        <authorList>
            <person name="Komaki H."/>
            <person name="Tamura T."/>
        </authorList>
    </citation>
    <scope>NUCLEOTIDE SEQUENCE [LARGE SCALE GENOMIC DNA]</scope>
    <source>
        <strain evidence="2 3">NBRC 16416</strain>
    </source>
</reference>
<dbReference type="Proteomes" id="UP000603904">
    <property type="component" value="Unassembled WGS sequence"/>
</dbReference>
<dbReference type="InterPro" id="IPR035992">
    <property type="entry name" value="Ricin_B-like_lectins"/>
</dbReference>
<sequence length="105" mass="11475">MLTAPPALAGTAYYMKNYNSRLCLTIAGGGKAANAPAVQYYCDSHPSRLWTFLYQSGGFYKFRNKNSGLCLTIAGGGKAANAPAVQYYCDSHPSRLWTKLSPYTY</sequence>
<proteinExistence type="predicted"/>
<protein>
    <recommendedName>
        <fullName evidence="1">Ricin B lectin domain-containing protein</fullName>
    </recommendedName>
</protein>
<gene>
    <name evidence="2" type="ORF">Mco01_46470</name>
</gene>
<comment type="caution">
    <text evidence="2">The sequence shown here is derived from an EMBL/GenBank/DDBJ whole genome shotgun (WGS) entry which is preliminary data.</text>
</comment>
<evidence type="ECO:0000313" key="3">
    <source>
        <dbReference type="Proteomes" id="UP000603904"/>
    </source>
</evidence>
<dbReference type="Gene3D" id="2.80.10.50">
    <property type="match status" value="1"/>
</dbReference>
<dbReference type="Pfam" id="PF14200">
    <property type="entry name" value="RicinB_lectin_2"/>
    <property type="match status" value="1"/>
</dbReference>
<evidence type="ECO:0000313" key="2">
    <source>
        <dbReference type="EMBL" id="GIH41647.1"/>
    </source>
</evidence>
<evidence type="ECO:0000259" key="1">
    <source>
        <dbReference type="Pfam" id="PF14200"/>
    </source>
</evidence>
<name>A0ABQ4G3L1_9ACTN</name>
<organism evidence="2 3">
    <name type="scientific">Microbispora corallina</name>
    <dbReference type="NCBI Taxonomy" id="83302"/>
    <lineage>
        <taxon>Bacteria</taxon>
        <taxon>Bacillati</taxon>
        <taxon>Actinomycetota</taxon>
        <taxon>Actinomycetes</taxon>
        <taxon>Streptosporangiales</taxon>
        <taxon>Streptosporangiaceae</taxon>
        <taxon>Microbispora</taxon>
    </lineage>
</organism>
<dbReference type="CDD" id="cd00161">
    <property type="entry name" value="beta-trefoil_Ricin-like"/>
    <property type="match status" value="1"/>
</dbReference>
<feature type="domain" description="Ricin B lectin" evidence="1">
    <location>
        <begin position="11"/>
        <end position="87"/>
    </location>
</feature>